<evidence type="ECO:0000259" key="13">
    <source>
        <dbReference type="Pfam" id="PF08264"/>
    </source>
</evidence>
<organism evidence="14 15">
    <name type="scientific">Sphingopyxis alaskensis (strain DSM 13593 / LMG 18877 / RB2256)</name>
    <name type="common">Sphingomonas alaskensis</name>
    <dbReference type="NCBI Taxonomy" id="317655"/>
    <lineage>
        <taxon>Bacteria</taxon>
        <taxon>Pseudomonadati</taxon>
        <taxon>Pseudomonadota</taxon>
        <taxon>Alphaproteobacteria</taxon>
        <taxon>Sphingomonadales</taxon>
        <taxon>Sphingomonadaceae</taxon>
        <taxon>Sphingopyxis</taxon>
    </lineage>
</organism>
<dbReference type="Proteomes" id="UP000006578">
    <property type="component" value="Chromosome"/>
</dbReference>
<dbReference type="PANTHER" id="PTHR42765:SF1">
    <property type="entry name" value="ISOLEUCINE--TRNA LIGASE, MITOCHONDRIAL"/>
    <property type="match status" value="1"/>
</dbReference>
<dbReference type="InterPro" id="IPR009080">
    <property type="entry name" value="tRNAsynth_Ia_anticodon-bd"/>
</dbReference>
<keyword evidence="10" id="KW-0479">Metal-binding</keyword>
<dbReference type="AlphaFoldDB" id="Q1GQK6"/>
<evidence type="ECO:0000256" key="1">
    <source>
        <dbReference type="ARBA" id="ARBA00006887"/>
    </source>
</evidence>
<feature type="binding site" evidence="10">
    <location>
        <position position="1056"/>
    </location>
    <ligand>
        <name>Zn(2+)</name>
        <dbReference type="ChEBI" id="CHEBI:29105"/>
    </ligand>
</feature>
<evidence type="ECO:0000313" key="14">
    <source>
        <dbReference type="EMBL" id="ABF54066.1"/>
    </source>
</evidence>
<dbReference type="PANTHER" id="PTHR42765">
    <property type="entry name" value="SOLEUCYL-TRNA SYNTHETASE"/>
    <property type="match status" value="1"/>
</dbReference>
<dbReference type="SUPFAM" id="SSF52374">
    <property type="entry name" value="Nucleotidylyl transferase"/>
    <property type="match status" value="1"/>
</dbReference>
<keyword evidence="3 10" id="KW-0436">Ligase</keyword>
<keyword evidence="4 10" id="KW-0547">Nucleotide-binding</keyword>
<comment type="function">
    <text evidence="8 10">Catalyzes the attachment of isoleucine to tRNA(Ile). As IleRS can inadvertently accommodate and process structurally similar amino acids such as valine, to avoid such errors it has two additional distinct tRNA(Ile)-dependent editing activities. One activity is designated as 'pretransfer' editing and involves the hydrolysis of activated Val-AMP. The other activity is designated 'posttransfer' editing and involves deacylation of mischarged Val-tRNA(Ile).</text>
</comment>
<evidence type="ECO:0000256" key="3">
    <source>
        <dbReference type="ARBA" id="ARBA00022598"/>
    </source>
</evidence>
<keyword evidence="10" id="KW-0862">Zinc</keyword>
<dbReference type="Pfam" id="PF08264">
    <property type="entry name" value="Anticodon_1"/>
    <property type="match status" value="1"/>
</dbReference>
<feature type="short sequence motif" description="'HIGH' region" evidence="10">
    <location>
        <begin position="78"/>
        <end position="88"/>
    </location>
</feature>
<comment type="subunit">
    <text evidence="10">Monomer.</text>
</comment>
<dbReference type="InterPro" id="IPR002301">
    <property type="entry name" value="Ile-tRNA-ligase"/>
</dbReference>
<evidence type="ECO:0000256" key="2">
    <source>
        <dbReference type="ARBA" id="ARBA00022490"/>
    </source>
</evidence>
<dbReference type="Pfam" id="PF00133">
    <property type="entry name" value="tRNA-synt_1"/>
    <property type="match status" value="1"/>
</dbReference>
<dbReference type="InterPro" id="IPR033708">
    <property type="entry name" value="Anticodon_Ile_BEm"/>
</dbReference>
<dbReference type="SUPFAM" id="SSF50677">
    <property type="entry name" value="ValRS/IleRS/LeuRS editing domain"/>
    <property type="match status" value="1"/>
</dbReference>
<evidence type="ECO:0000256" key="8">
    <source>
        <dbReference type="ARBA" id="ARBA00025217"/>
    </source>
</evidence>
<proteinExistence type="inferred from homology"/>
<dbReference type="eggNOG" id="COG0060">
    <property type="taxonomic scope" value="Bacteria"/>
</dbReference>
<feature type="domain" description="Aminoacyl-tRNA synthetase class Ia" evidence="12">
    <location>
        <begin position="48"/>
        <end position="737"/>
    </location>
</feature>
<dbReference type="GO" id="GO:0002161">
    <property type="term" value="F:aminoacyl-tRNA deacylase activity"/>
    <property type="evidence" value="ECO:0007669"/>
    <property type="project" value="InterPro"/>
</dbReference>
<keyword evidence="6 10" id="KW-0648">Protein biosynthesis</keyword>
<dbReference type="GO" id="GO:0005829">
    <property type="term" value="C:cytosol"/>
    <property type="evidence" value="ECO:0007669"/>
    <property type="project" value="TreeGrafter"/>
</dbReference>
<sequence>MLPHKSALSAATMTDTPATEQRDYRDTVFLPKTDFPMKAGLPQKEPLILAKWLEGNLEGQIREARKGREQFILHDGPPYANGDMHIGHALNHILKDMVVRTQTLKGKDAPYVPGWDCHGLPIEWKVEEQYRKKKLNKDEVPVEEFRAECRAYAQHWVDTQREQLKRLGIGGDWDHPYLTMDYEAEATIVRELLKFAANDMLYRGAKPVMWSPVEKTALAEAEIEYEDIVSTQIDVAFEIVEAPNAPELVGAYAVIWTTTPWTIPVNQAIAYGPDIKYILHSCDEWDEADWGDQPWMAGKAWVPGRKYVVAADLDYEFRTRTFGGHERRWHEVNGGLDFLGKALAGATARHPMHALGGFFARPRPFLPGDFVTTDSGTGLVHMSPDHGEDDFDLCKANGIDPVFAVEGDGKYREDWGWLGGQGSVINPKFNAPDGPICTDLREAGGLLAASADYKHSYPHSWRSKAKVIYRCTPQWFVPMDKPLSLREREGAPQARKGEGDALTAGHPHPDPLPEGEGDTLRTLAMAAIDATRFVPEKGRNRIGSMVKDRPDWVLSRQRAWGVPITLFVNRKTGQYLNDPQVNDRIVAAVRESGVDAWSDARAQEYLGPDYDAADYERVTDILDVWFDSGCTHAFVLESGKWPALVRHDGGTHSADLYLEGSDQHRGWFQSSLLESCGTRGQAPYKAVLTHGFTMDAKGLKMSKSLGNTISPIDLMRDYGADILRLWALSVDFTEDHRIGKEILAGVADQYRKLRNTFRYLLGALDGFTEEERIADVAAMPELERYMLSLLVDLDAKLARAVDDFDFNSYTRLLTDFCNEDLSAFYFDIRKDVLYCDLGPAAPLGTDKRRAYRSVLDVLFHALVRYAAPVLVFTSEEVWGTRYPDAGSVHLLEWPDLDHLLHPRESGDPVPASADPALGSRLRGNTELVEKWARVREIRWAASGAIEPLRRDKLVKSSLEARLEVHCFHDADLELLRSINFAEICIVEDVKLEKWEVVEATSGDKIVRIADPLGDTFWHDHVDFVRVGVTPTSHHKCGRCWRHLPEVTADGALCNRCETVLGAG</sequence>
<dbReference type="GO" id="GO:0006428">
    <property type="term" value="P:isoleucyl-tRNA aminoacylation"/>
    <property type="evidence" value="ECO:0007669"/>
    <property type="project" value="UniProtKB-UniRule"/>
</dbReference>
<keyword evidence="7 10" id="KW-0030">Aminoacyl-tRNA synthetase</keyword>
<evidence type="ECO:0000256" key="5">
    <source>
        <dbReference type="ARBA" id="ARBA00022840"/>
    </source>
</evidence>
<dbReference type="GO" id="GO:0000049">
    <property type="term" value="F:tRNA binding"/>
    <property type="evidence" value="ECO:0007669"/>
    <property type="project" value="InterPro"/>
</dbReference>
<dbReference type="InterPro" id="IPR013155">
    <property type="entry name" value="M/V/L/I-tRNA-synth_anticd-bd"/>
</dbReference>
<dbReference type="NCBIfam" id="TIGR00392">
    <property type="entry name" value="ileS"/>
    <property type="match status" value="1"/>
</dbReference>
<feature type="binding site" evidence="10">
    <location>
        <position position="1053"/>
    </location>
    <ligand>
        <name>Zn(2+)</name>
        <dbReference type="ChEBI" id="CHEBI:29105"/>
    </ligand>
</feature>
<dbReference type="InterPro" id="IPR001412">
    <property type="entry name" value="aa-tRNA-synth_I_CS"/>
</dbReference>
<accession>Q1GQK6</accession>
<dbReference type="InterPro" id="IPR023585">
    <property type="entry name" value="Ile-tRNA-ligase_type1"/>
</dbReference>
<comment type="domain">
    <text evidence="10">IleRS has two distinct active sites: one for aminoacylation and one for editing. The misactivated valine is translocated from the active site to the editing site, which sterically excludes the correctly activated isoleucine. The single editing site contains two valyl binding pockets, one specific for each substrate (Val-AMP or Val-tRNA(Ile)).</text>
</comment>
<feature type="compositionally biased region" description="Polar residues" evidence="11">
    <location>
        <begin position="9"/>
        <end position="19"/>
    </location>
</feature>
<dbReference type="InterPro" id="IPR009008">
    <property type="entry name" value="Val/Leu/Ile-tRNA-synth_edit"/>
</dbReference>
<feature type="domain" description="Methionyl/Valyl/Leucyl/Isoleucyl-tRNA synthetase anticodon-binding" evidence="13">
    <location>
        <begin position="783"/>
        <end position="960"/>
    </location>
</feature>
<evidence type="ECO:0000256" key="9">
    <source>
        <dbReference type="ARBA" id="ARBA00048359"/>
    </source>
</evidence>
<feature type="short sequence motif" description="'KMSKS' region" evidence="10">
    <location>
        <begin position="700"/>
        <end position="704"/>
    </location>
</feature>
<evidence type="ECO:0000256" key="7">
    <source>
        <dbReference type="ARBA" id="ARBA00023146"/>
    </source>
</evidence>
<dbReference type="InterPro" id="IPR050081">
    <property type="entry name" value="Ile-tRNA_ligase"/>
</dbReference>
<dbReference type="Gene3D" id="3.90.740.10">
    <property type="entry name" value="Valyl/Leucyl/Isoleucyl-tRNA synthetase, editing domain"/>
    <property type="match status" value="1"/>
</dbReference>
<dbReference type="Gene3D" id="3.40.50.620">
    <property type="entry name" value="HUPs"/>
    <property type="match status" value="2"/>
</dbReference>
<feature type="region of interest" description="Disordered" evidence="11">
    <location>
        <begin position="1"/>
        <end position="22"/>
    </location>
</feature>
<reference evidence="14 15" key="1">
    <citation type="journal article" date="2009" name="Proc. Natl. Acad. Sci. U.S.A.">
        <title>The genomic basis of trophic strategy in marine bacteria.</title>
        <authorList>
            <person name="Lauro F.M."/>
            <person name="McDougald D."/>
            <person name="Thomas T."/>
            <person name="Williams T.J."/>
            <person name="Egan S."/>
            <person name="Rice S."/>
            <person name="DeMaere M.Z."/>
            <person name="Ting L."/>
            <person name="Ertan H."/>
            <person name="Johnson J."/>
            <person name="Ferriera S."/>
            <person name="Lapidus A."/>
            <person name="Anderson I."/>
            <person name="Kyrpides N."/>
            <person name="Munk A.C."/>
            <person name="Detter C."/>
            <person name="Han C.S."/>
            <person name="Brown M.V."/>
            <person name="Robb F.T."/>
            <person name="Kjelleberg S."/>
            <person name="Cavicchioli R."/>
        </authorList>
    </citation>
    <scope>NUCLEOTIDE SEQUENCE [LARGE SCALE GENOMIC DNA]</scope>
    <source>
        <strain evidence="15">DSM 13593 / LMG 18877 / RB2256</strain>
    </source>
</reference>
<feature type="region of interest" description="Disordered" evidence="11">
    <location>
        <begin position="488"/>
        <end position="517"/>
    </location>
</feature>
<evidence type="ECO:0000313" key="15">
    <source>
        <dbReference type="Proteomes" id="UP000006578"/>
    </source>
</evidence>
<dbReference type="CDD" id="cd07960">
    <property type="entry name" value="Anticodon_Ia_Ile_BEm"/>
    <property type="match status" value="1"/>
</dbReference>
<name>Q1GQK6_SPHAL</name>
<evidence type="ECO:0000256" key="6">
    <source>
        <dbReference type="ARBA" id="ARBA00022917"/>
    </source>
</evidence>
<comment type="subcellular location">
    <subcellularLocation>
        <location evidence="10">Cytoplasm</location>
    </subcellularLocation>
</comment>
<dbReference type="EMBL" id="CP000356">
    <property type="protein sequence ID" value="ABF54066.1"/>
    <property type="molecule type" value="Genomic_DNA"/>
</dbReference>
<evidence type="ECO:0000256" key="4">
    <source>
        <dbReference type="ARBA" id="ARBA00022741"/>
    </source>
</evidence>
<comment type="similarity">
    <text evidence="1 10">Belongs to the class-I aminoacyl-tRNA synthetase family. IleS type 1 subfamily.</text>
</comment>
<comment type="cofactor">
    <cofactor evidence="10">
        <name>Zn(2+)</name>
        <dbReference type="ChEBI" id="CHEBI:29105"/>
    </cofactor>
    <text evidence="10">Binds 1 zinc ion per subunit.</text>
</comment>
<feature type="binding site" evidence="10">
    <location>
        <position position="659"/>
    </location>
    <ligand>
        <name>L-isoleucyl-5'-AMP</name>
        <dbReference type="ChEBI" id="CHEBI:178002"/>
    </ligand>
</feature>
<dbReference type="InterPro" id="IPR002300">
    <property type="entry name" value="aa-tRNA-synth_Ia"/>
</dbReference>
<gene>
    <name evidence="10" type="primary">ileS</name>
    <name evidence="14" type="ordered locus">Sala_2357</name>
</gene>
<protein>
    <recommendedName>
        <fullName evidence="10">Isoleucine--tRNA ligase</fullName>
        <ecNumber evidence="10">6.1.1.5</ecNumber>
    </recommendedName>
    <alternativeName>
        <fullName evidence="10">Isoleucyl-tRNA synthetase</fullName>
        <shortName evidence="10">IleRS</shortName>
    </alternativeName>
</protein>
<dbReference type="HOGENOM" id="CLU_001493_7_0_5"/>
<feature type="binding site" evidence="10">
    <location>
        <position position="1039"/>
    </location>
    <ligand>
        <name>Zn(2+)</name>
        <dbReference type="ChEBI" id="CHEBI:29105"/>
    </ligand>
</feature>
<feature type="binding site" evidence="10">
    <location>
        <position position="1036"/>
    </location>
    <ligand>
        <name>Zn(2+)</name>
        <dbReference type="ChEBI" id="CHEBI:29105"/>
    </ligand>
</feature>
<dbReference type="Gene3D" id="1.10.730.20">
    <property type="match status" value="1"/>
</dbReference>
<dbReference type="KEGG" id="sal:Sala_2357"/>
<dbReference type="InterPro" id="IPR014729">
    <property type="entry name" value="Rossmann-like_a/b/a_fold"/>
</dbReference>
<dbReference type="PRINTS" id="PR00984">
    <property type="entry name" value="TRNASYNTHILE"/>
</dbReference>
<dbReference type="GO" id="GO:0005524">
    <property type="term" value="F:ATP binding"/>
    <property type="evidence" value="ECO:0007669"/>
    <property type="project" value="UniProtKB-UniRule"/>
</dbReference>
<keyword evidence="2 10" id="KW-0963">Cytoplasm</keyword>
<feature type="compositionally biased region" description="Basic and acidic residues" evidence="11">
    <location>
        <begin position="488"/>
        <end position="499"/>
    </location>
</feature>
<comment type="catalytic activity">
    <reaction evidence="9 10">
        <text>tRNA(Ile) + L-isoleucine + ATP = L-isoleucyl-tRNA(Ile) + AMP + diphosphate</text>
        <dbReference type="Rhea" id="RHEA:11060"/>
        <dbReference type="Rhea" id="RHEA-COMP:9666"/>
        <dbReference type="Rhea" id="RHEA-COMP:9695"/>
        <dbReference type="ChEBI" id="CHEBI:30616"/>
        <dbReference type="ChEBI" id="CHEBI:33019"/>
        <dbReference type="ChEBI" id="CHEBI:58045"/>
        <dbReference type="ChEBI" id="CHEBI:78442"/>
        <dbReference type="ChEBI" id="CHEBI:78528"/>
        <dbReference type="ChEBI" id="CHEBI:456215"/>
        <dbReference type="EC" id="6.1.1.5"/>
    </reaction>
</comment>
<feature type="binding site" evidence="10">
    <location>
        <position position="703"/>
    </location>
    <ligand>
        <name>ATP</name>
        <dbReference type="ChEBI" id="CHEBI:30616"/>
    </ligand>
</feature>
<dbReference type="GO" id="GO:0004822">
    <property type="term" value="F:isoleucine-tRNA ligase activity"/>
    <property type="evidence" value="ECO:0007669"/>
    <property type="project" value="UniProtKB-UniRule"/>
</dbReference>
<dbReference type="STRING" id="317655.Sala_2357"/>
<dbReference type="FunFam" id="3.40.50.620:FF:000042">
    <property type="entry name" value="Isoleucine--tRNA ligase"/>
    <property type="match status" value="1"/>
</dbReference>
<dbReference type="GO" id="GO:0008270">
    <property type="term" value="F:zinc ion binding"/>
    <property type="evidence" value="ECO:0007669"/>
    <property type="project" value="UniProtKB-UniRule"/>
</dbReference>
<keyword evidence="5 10" id="KW-0067">ATP-binding</keyword>
<dbReference type="SUPFAM" id="SSF47323">
    <property type="entry name" value="Anticodon-binding domain of a subclass of class I aminoacyl-tRNA synthetases"/>
    <property type="match status" value="1"/>
</dbReference>
<keyword evidence="15" id="KW-1185">Reference proteome</keyword>
<dbReference type="HAMAP" id="MF_02002">
    <property type="entry name" value="Ile_tRNA_synth_type1"/>
    <property type="match status" value="1"/>
</dbReference>
<evidence type="ECO:0000256" key="10">
    <source>
        <dbReference type="HAMAP-Rule" id="MF_02002"/>
    </source>
</evidence>
<dbReference type="EC" id="6.1.1.5" evidence="10"/>
<evidence type="ECO:0000256" key="11">
    <source>
        <dbReference type="SAM" id="MobiDB-lite"/>
    </source>
</evidence>
<dbReference type="PROSITE" id="PS00178">
    <property type="entry name" value="AA_TRNA_LIGASE_I"/>
    <property type="match status" value="1"/>
</dbReference>
<evidence type="ECO:0000259" key="12">
    <source>
        <dbReference type="Pfam" id="PF00133"/>
    </source>
</evidence>